<dbReference type="GO" id="GO:0009055">
    <property type="term" value="F:electron transfer activity"/>
    <property type="evidence" value="ECO:0007669"/>
    <property type="project" value="InterPro"/>
</dbReference>
<dbReference type="PANTHER" id="PTHR30485:SF2">
    <property type="entry name" value="BLL0597 PROTEIN"/>
    <property type="match status" value="1"/>
</dbReference>
<proteinExistence type="predicted"/>
<evidence type="ECO:0000259" key="7">
    <source>
        <dbReference type="Pfam" id="PF01292"/>
    </source>
</evidence>
<dbReference type="InterPro" id="IPR016174">
    <property type="entry name" value="Di-haem_cyt_TM"/>
</dbReference>
<evidence type="ECO:0000256" key="4">
    <source>
        <dbReference type="ARBA" id="ARBA00022989"/>
    </source>
</evidence>
<feature type="transmembrane region" description="Helical" evidence="6">
    <location>
        <begin position="196"/>
        <end position="217"/>
    </location>
</feature>
<sequence>MSKHTVLIWDLPTRLFHWLLVGCLSGAIISVKIGGNAMLWHGRFGLAIIGLLGFRLAWGFVGSHTARFTQFVRGPATIAAYLRGQWQGVGHNPLGALSVLAMLLALLGQALTGLVANDDIAFTGPLYAAVSKDLSDTLTGWHRRGEWAIFALIGLHLAALLYYRFIKKEPLIRPMITGRKPVTQPTPPAPRHARPLAFIVSLSIGASTVWIASGALLPPPPPPAAIETPAW</sequence>
<accession>A0A557RC33</accession>
<evidence type="ECO:0000313" key="8">
    <source>
        <dbReference type="EMBL" id="TVO78944.1"/>
    </source>
</evidence>
<evidence type="ECO:0000313" key="9">
    <source>
        <dbReference type="Proteomes" id="UP000318349"/>
    </source>
</evidence>
<dbReference type="SUPFAM" id="SSF81342">
    <property type="entry name" value="Transmembrane di-heme cytochromes"/>
    <property type="match status" value="1"/>
</dbReference>
<feature type="transmembrane region" description="Helical" evidence="6">
    <location>
        <begin position="15"/>
        <end position="33"/>
    </location>
</feature>
<dbReference type="AlphaFoldDB" id="A0A557RC33"/>
<feature type="transmembrane region" description="Helical" evidence="6">
    <location>
        <begin position="94"/>
        <end position="116"/>
    </location>
</feature>
<evidence type="ECO:0000256" key="1">
    <source>
        <dbReference type="ARBA" id="ARBA00004651"/>
    </source>
</evidence>
<dbReference type="InterPro" id="IPR051542">
    <property type="entry name" value="Hydrogenase_cytochrome"/>
</dbReference>
<dbReference type="EMBL" id="VMNI01000004">
    <property type="protein sequence ID" value="TVO78944.1"/>
    <property type="molecule type" value="Genomic_DNA"/>
</dbReference>
<dbReference type="InterPro" id="IPR011577">
    <property type="entry name" value="Cyt_b561_bac/Ni-Hgenase"/>
</dbReference>
<keyword evidence="3 6" id="KW-0812">Transmembrane</keyword>
<evidence type="ECO:0000256" key="2">
    <source>
        <dbReference type="ARBA" id="ARBA00022475"/>
    </source>
</evidence>
<keyword evidence="2" id="KW-1003">Cell membrane</keyword>
<dbReference type="Gene3D" id="1.20.950.20">
    <property type="entry name" value="Transmembrane di-heme cytochromes, Chain C"/>
    <property type="match status" value="1"/>
</dbReference>
<dbReference type="GO" id="GO:0022904">
    <property type="term" value="P:respiratory electron transport chain"/>
    <property type="evidence" value="ECO:0007669"/>
    <property type="project" value="InterPro"/>
</dbReference>
<comment type="caution">
    <text evidence="8">The sequence shown here is derived from an EMBL/GenBank/DDBJ whole genome shotgun (WGS) entry which is preliminary data.</text>
</comment>
<gene>
    <name evidence="8" type="ORF">FHP89_04630</name>
</gene>
<comment type="subcellular location">
    <subcellularLocation>
        <location evidence="1">Cell membrane</location>
        <topology evidence="1">Multi-pass membrane protein</topology>
    </subcellularLocation>
</comment>
<name>A0A557RC33_9RHOO</name>
<evidence type="ECO:0000256" key="6">
    <source>
        <dbReference type="SAM" id="Phobius"/>
    </source>
</evidence>
<dbReference type="Pfam" id="PF01292">
    <property type="entry name" value="Ni_hydr_CYTB"/>
    <property type="match status" value="1"/>
</dbReference>
<feature type="transmembrane region" description="Helical" evidence="6">
    <location>
        <begin position="40"/>
        <end position="58"/>
    </location>
</feature>
<reference evidence="8 9" key="1">
    <citation type="submission" date="2019-07" db="EMBL/GenBank/DDBJ databases">
        <title>The pathways for chlorine oxyanion respiration interact through the shared metabolite chlorate.</title>
        <authorList>
            <person name="Barnum T.P."/>
            <person name="Cheng Y."/>
            <person name="Hill K.A."/>
            <person name="Lucas L.N."/>
            <person name="Carlson H.K."/>
            <person name="Coates J.D."/>
        </authorList>
    </citation>
    <scope>NUCLEOTIDE SEQUENCE [LARGE SCALE GENOMIC DNA]</scope>
    <source>
        <strain evidence="8 9">SFB-1</strain>
    </source>
</reference>
<organism evidence="8 9">
    <name type="scientific">Denitromonas halophila</name>
    <dbReference type="NCBI Taxonomy" id="1629404"/>
    <lineage>
        <taxon>Bacteria</taxon>
        <taxon>Pseudomonadati</taxon>
        <taxon>Pseudomonadota</taxon>
        <taxon>Betaproteobacteria</taxon>
        <taxon>Rhodocyclales</taxon>
        <taxon>Zoogloeaceae</taxon>
        <taxon>Denitromonas</taxon>
    </lineage>
</organism>
<feature type="transmembrane region" description="Helical" evidence="6">
    <location>
        <begin position="147"/>
        <end position="166"/>
    </location>
</feature>
<dbReference type="GO" id="GO:0020037">
    <property type="term" value="F:heme binding"/>
    <property type="evidence" value="ECO:0007669"/>
    <property type="project" value="TreeGrafter"/>
</dbReference>
<evidence type="ECO:0000256" key="5">
    <source>
        <dbReference type="ARBA" id="ARBA00023136"/>
    </source>
</evidence>
<protein>
    <submittedName>
        <fullName evidence="8">Cytochrome B</fullName>
    </submittedName>
</protein>
<keyword evidence="4 6" id="KW-1133">Transmembrane helix</keyword>
<dbReference type="Proteomes" id="UP000318349">
    <property type="component" value="Unassembled WGS sequence"/>
</dbReference>
<evidence type="ECO:0000256" key="3">
    <source>
        <dbReference type="ARBA" id="ARBA00022692"/>
    </source>
</evidence>
<dbReference type="PANTHER" id="PTHR30485">
    <property type="entry name" value="NI/FE-HYDROGENASE 1 B-TYPE CYTOCHROME SUBUNIT"/>
    <property type="match status" value="1"/>
</dbReference>
<dbReference type="GO" id="GO:0005886">
    <property type="term" value="C:plasma membrane"/>
    <property type="evidence" value="ECO:0007669"/>
    <property type="project" value="UniProtKB-SubCell"/>
</dbReference>
<feature type="domain" description="Cytochrome b561 bacterial/Ni-hydrogenase" evidence="7">
    <location>
        <begin position="9"/>
        <end position="178"/>
    </location>
</feature>
<keyword evidence="5 6" id="KW-0472">Membrane</keyword>